<evidence type="ECO:0000256" key="3">
    <source>
        <dbReference type="ARBA" id="ARBA00023284"/>
    </source>
</evidence>
<keyword evidence="3" id="KW-0676">Redox-active center</keyword>
<sequence length="230" mass="24426">MSCRQSRLSNGIEALISRITAAGPSAKRPPHIELESPVSVLAVRSVIALILLASLSACDKQEAKAPQGSVAETNETIGKVDVANAGKPAPAMPFTNPAGGPATLAAYRGKPLLVNLWATWCGPCVREMPTLDALAEREAGRFKTIVVSQDLQGQEVVAPFFAKQKFRALEPFVDTKNVLMTALETDTLPTTIFYDAAGKEQWRVTGGMDWSGERAKTLIEGALNPPGGKG</sequence>
<evidence type="ECO:0000313" key="6">
    <source>
        <dbReference type="Proteomes" id="UP000318681"/>
    </source>
</evidence>
<comment type="subcellular location">
    <subcellularLocation>
        <location evidence="1">Cell envelope</location>
    </subcellularLocation>
</comment>
<organism evidence="5 6">
    <name type="scientific">Alterirhizorhabdus solaris</name>
    <dbReference type="NCBI Taxonomy" id="2529389"/>
    <lineage>
        <taxon>Bacteria</taxon>
        <taxon>Pseudomonadati</taxon>
        <taxon>Pseudomonadota</taxon>
        <taxon>Alphaproteobacteria</taxon>
        <taxon>Sphingomonadales</taxon>
        <taxon>Rhizorhabdaceae</taxon>
        <taxon>Alterirhizorhabdus</taxon>
    </lineage>
</organism>
<dbReference type="GO" id="GO:0015036">
    <property type="term" value="F:disulfide oxidoreductase activity"/>
    <property type="evidence" value="ECO:0007669"/>
    <property type="project" value="UniProtKB-ARBA"/>
</dbReference>
<dbReference type="InterPro" id="IPR050553">
    <property type="entry name" value="Thioredoxin_ResA/DsbE_sf"/>
</dbReference>
<dbReference type="Gene3D" id="3.40.30.10">
    <property type="entry name" value="Glutaredoxin"/>
    <property type="match status" value="1"/>
</dbReference>
<feature type="domain" description="Thioredoxin" evidence="4">
    <location>
        <begin position="83"/>
        <end position="224"/>
    </location>
</feature>
<dbReference type="InterPro" id="IPR013766">
    <property type="entry name" value="Thioredoxin_domain"/>
</dbReference>
<dbReference type="Pfam" id="PF08534">
    <property type="entry name" value="Redoxin"/>
    <property type="match status" value="1"/>
</dbReference>
<dbReference type="InterPro" id="IPR036249">
    <property type="entry name" value="Thioredoxin-like_sf"/>
</dbReference>
<dbReference type="PROSITE" id="PS00194">
    <property type="entry name" value="THIOREDOXIN_1"/>
    <property type="match status" value="1"/>
</dbReference>
<reference evidence="5 6" key="1">
    <citation type="submission" date="2019-07" db="EMBL/GenBank/DDBJ databases">
        <title>Sphingomonas solaris sp. nov., isolated from a solar panel from Boston, Massachusetts.</title>
        <authorList>
            <person name="Tanner K."/>
            <person name="Pascual J."/>
            <person name="Mancuso C."/>
            <person name="Pereto J."/>
            <person name="Khalil A."/>
            <person name="Vilanova C."/>
        </authorList>
    </citation>
    <scope>NUCLEOTIDE SEQUENCE [LARGE SCALE GENOMIC DNA]</scope>
    <source>
        <strain evidence="5 6">R4DWN</strain>
    </source>
</reference>
<comment type="caution">
    <text evidence="5">The sequence shown here is derived from an EMBL/GenBank/DDBJ whole genome shotgun (WGS) entry which is preliminary data.</text>
</comment>
<accession>A0A558R1L4</accession>
<keyword evidence="6" id="KW-1185">Reference proteome</keyword>
<dbReference type="InterPro" id="IPR013740">
    <property type="entry name" value="Redoxin"/>
</dbReference>
<dbReference type="Proteomes" id="UP000318681">
    <property type="component" value="Unassembled WGS sequence"/>
</dbReference>
<dbReference type="PROSITE" id="PS51352">
    <property type="entry name" value="THIOREDOXIN_2"/>
    <property type="match status" value="1"/>
</dbReference>
<dbReference type="GO" id="GO:0017004">
    <property type="term" value="P:cytochrome complex assembly"/>
    <property type="evidence" value="ECO:0007669"/>
    <property type="project" value="UniProtKB-KW"/>
</dbReference>
<dbReference type="PANTHER" id="PTHR42852">
    <property type="entry name" value="THIOL:DISULFIDE INTERCHANGE PROTEIN DSBE"/>
    <property type="match status" value="1"/>
</dbReference>
<name>A0A558R1L4_9SPHN</name>
<keyword evidence="2" id="KW-0201">Cytochrome c-type biogenesis</keyword>
<dbReference type="GO" id="GO:0030313">
    <property type="term" value="C:cell envelope"/>
    <property type="evidence" value="ECO:0007669"/>
    <property type="project" value="UniProtKB-SubCell"/>
</dbReference>
<evidence type="ECO:0000256" key="1">
    <source>
        <dbReference type="ARBA" id="ARBA00004196"/>
    </source>
</evidence>
<evidence type="ECO:0000313" key="5">
    <source>
        <dbReference type="EMBL" id="TVV73267.1"/>
    </source>
</evidence>
<dbReference type="SUPFAM" id="SSF52833">
    <property type="entry name" value="Thioredoxin-like"/>
    <property type="match status" value="1"/>
</dbReference>
<dbReference type="EMBL" id="VNIM01000049">
    <property type="protein sequence ID" value="TVV73267.1"/>
    <property type="molecule type" value="Genomic_DNA"/>
</dbReference>
<dbReference type="OrthoDB" id="9799347at2"/>
<dbReference type="InterPro" id="IPR017937">
    <property type="entry name" value="Thioredoxin_CS"/>
</dbReference>
<dbReference type="PANTHER" id="PTHR42852:SF13">
    <property type="entry name" value="PROTEIN DIPZ"/>
    <property type="match status" value="1"/>
</dbReference>
<dbReference type="CDD" id="cd02966">
    <property type="entry name" value="TlpA_like_family"/>
    <property type="match status" value="1"/>
</dbReference>
<evidence type="ECO:0000256" key="2">
    <source>
        <dbReference type="ARBA" id="ARBA00022748"/>
    </source>
</evidence>
<gene>
    <name evidence="5" type="ORF">FOY91_12510</name>
</gene>
<protein>
    <submittedName>
        <fullName evidence="5">TlpA family protein disulfide reductase</fullName>
    </submittedName>
</protein>
<dbReference type="AlphaFoldDB" id="A0A558R1L4"/>
<proteinExistence type="predicted"/>
<evidence type="ECO:0000259" key="4">
    <source>
        <dbReference type="PROSITE" id="PS51352"/>
    </source>
</evidence>